<dbReference type="HOGENOM" id="CLU_066199_0_0_6"/>
<keyword evidence="5" id="KW-1185">Reference proteome</keyword>
<dbReference type="STRING" id="1441930.Z042_26010"/>
<accession>A0A0D4ZXS4</accession>
<dbReference type="InterPro" id="IPR022225">
    <property type="entry name" value="Phage_tail_fibre_N"/>
</dbReference>
<reference evidence="4 5" key="1">
    <citation type="submission" date="2014-01" db="EMBL/GenBank/DDBJ databases">
        <title>Isolation of Serratia multitudinisentens RB-25 from Ex-Landfill site.</title>
        <authorList>
            <person name="Robson E.H.J."/>
        </authorList>
    </citation>
    <scope>NUCLEOTIDE SEQUENCE [LARGE SCALE GENOMIC DNA]</scope>
    <source>
        <strain evidence="4 5">RB-25</strain>
    </source>
</reference>
<name>A0A0D4ZXS4_9GAMM</name>
<feature type="domain" description="Phage tail fibre protein N-terminal" evidence="3">
    <location>
        <begin position="2"/>
        <end position="148"/>
    </location>
</feature>
<reference evidence="4 5" key="2">
    <citation type="submission" date="2015-03" db="EMBL/GenBank/DDBJ databases">
        <authorList>
            <person name="Chan K.-G."/>
        </authorList>
    </citation>
    <scope>NUCLEOTIDE SEQUENCE [LARGE SCALE GENOMIC DNA]</scope>
    <source>
        <strain evidence="4 5">RB-25</strain>
    </source>
</reference>
<dbReference type="KEGG" id="sfo:Z042_26010"/>
<dbReference type="Pfam" id="PF03406">
    <property type="entry name" value="Phage_fiber_2"/>
    <property type="match status" value="1"/>
</dbReference>
<dbReference type="PANTHER" id="PTHR35191:SF1">
    <property type="entry name" value="PROPHAGE SIDE TAIL FIBER PROTEIN HOMOLOG STFQ-RELATED"/>
    <property type="match status" value="1"/>
</dbReference>
<proteinExistence type="predicted"/>
<dbReference type="Proteomes" id="UP000019030">
    <property type="component" value="Chromosome"/>
</dbReference>
<dbReference type="GO" id="GO:0019062">
    <property type="term" value="P:virion attachment to host cell"/>
    <property type="evidence" value="ECO:0007669"/>
    <property type="project" value="InterPro"/>
</dbReference>
<evidence type="ECO:0000259" key="3">
    <source>
        <dbReference type="Pfam" id="PF12571"/>
    </source>
</evidence>
<dbReference type="PANTHER" id="PTHR35191">
    <property type="entry name" value="PROPHAGE SIDE TAIL FIBER PROTEIN HOMOLOG STFQ-RELATED"/>
    <property type="match status" value="1"/>
</dbReference>
<dbReference type="InterPro" id="IPR051934">
    <property type="entry name" value="Phage_Tail_Fiber_Structural"/>
</dbReference>
<evidence type="ECO:0000313" key="4">
    <source>
        <dbReference type="EMBL" id="AJW28929.1"/>
    </source>
</evidence>
<dbReference type="EMBL" id="CP007044">
    <property type="protein sequence ID" value="AJW28929.1"/>
    <property type="molecule type" value="Genomic_DNA"/>
</dbReference>
<evidence type="ECO:0000256" key="2">
    <source>
        <dbReference type="ARBA" id="ARBA00022581"/>
    </source>
</evidence>
<gene>
    <name evidence="4" type="ORF">Z042_26010</name>
</gene>
<evidence type="ECO:0000256" key="1">
    <source>
        <dbReference type="ARBA" id="ARBA00004328"/>
    </source>
</evidence>
<dbReference type="Pfam" id="PF12571">
    <property type="entry name" value="Phage_tail_fib"/>
    <property type="match status" value="1"/>
</dbReference>
<dbReference type="GO" id="GO:0046718">
    <property type="term" value="P:symbiont entry into host cell"/>
    <property type="evidence" value="ECO:0007669"/>
    <property type="project" value="InterPro"/>
</dbReference>
<dbReference type="InterPro" id="IPR005068">
    <property type="entry name" value="Phage_lambda_Stf-r2"/>
</dbReference>
<protein>
    <recommendedName>
        <fullName evidence="3">Phage tail fibre protein N-terminal domain-containing protein</fullName>
    </recommendedName>
</protein>
<sequence length="388" mass="41139">MREYFSILTKAGEAAFAAASVTGVAVRFAQMAIGDGGGTATSPNADQTGLINELYRAPLNRLVIADQSANVIRAEMIIPPQNGGFWMREAALLDEDGTCLVVASMPASYKPLLEEGAGRSSAINLMIGVSSTRDVQLKADPSVIVATISEVNQAKNEAKDYTDEQLGAHERSRTHPDATLNERGFTRLNNAVDSDNEATAATPKAVKAAYDLAASKAAFDTIYPPGIAIFFAVNLDPNEQWPGTRWQYTGENKTIRLAKANGSNVGATGGSDTVQISRDNLPAVQIAVSGTASSVDLGIKETVEDGAASVRVYRFGEAGRENQVGRFSIDNVSMGDIPIDVNIPPHKHSINLGPHQHPVSGNTATLGTGEAISIVNSHVLLMCWYRTA</sequence>
<dbReference type="AlphaFoldDB" id="A0A0D4ZXS4"/>
<evidence type="ECO:0000313" key="5">
    <source>
        <dbReference type="Proteomes" id="UP000019030"/>
    </source>
</evidence>
<keyword evidence="2" id="KW-0945">Host-virus interaction</keyword>
<dbReference type="RefSeq" id="WP_024911041.1">
    <property type="nucleotide sequence ID" value="NZ_CP007044.2"/>
</dbReference>
<dbReference type="OrthoDB" id="9810174at2"/>
<comment type="subcellular location">
    <subcellularLocation>
        <location evidence="1">Virion</location>
    </subcellularLocation>
</comment>
<organism evidence="4 5">
    <name type="scientific">Chania multitudinisentens RB-25</name>
    <dbReference type="NCBI Taxonomy" id="1441930"/>
    <lineage>
        <taxon>Bacteria</taxon>
        <taxon>Pseudomonadati</taxon>
        <taxon>Pseudomonadota</taxon>
        <taxon>Gammaproteobacteria</taxon>
        <taxon>Enterobacterales</taxon>
        <taxon>Yersiniaceae</taxon>
        <taxon>Chania</taxon>
    </lineage>
</organism>